<name>A0A067MIH8_BOTB1</name>
<dbReference type="HOGENOM" id="CLU_865965_0_0_1"/>
<feature type="compositionally biased region" description="Low complexity" evidence="1">
    <location>
        <begin position="140"/>
        <end position="149"/>
    </location>
</feature>
<proteinExistence type="predicted"/>
<sequence>MASSAPPSKTSFNLSPKNSPFGAIRVGRKPKRTSSVRRTSASTPPFGRGRRSRSLGGDAFPYPYTEYPTFASTPSASSTGSSFFRRLASRFRSGKAPPSPIDTQLTPPVIPAHSQSSLPNLASAKAFSFRSPKLRVNILPSPSSASSAPLTPPGSNGPESFFQRATEAERFRTWTFARTPTPTTSNNYAQYPYTPSDSEELLPPPAIRDPAMISLPASPGPMDLIDGIPRTFEQPRHLSFSDGQLAVVRDGRMMARSIVSSPSRVTFGDHGSTFIESGLFDDDDDDDESRRSVSVFDRESSVESLAFEPRAKSPVRTSFFV</sequence>
<dbReference type="EMBL" id="KL198059">
    <property type="protein sequence ID" value="KDQ11341.1"/>
    <property type="molecule type" value="Genomic_DNA"/>
</dbReference>
<keyword evidence="3" id="KW-1185">Reference proteome</keyword>
<dbReference type="Proteomes" id="UP000027195">
    <property type="component" value="Unassembled WGS sequence"/>
</dbReference>
<feature type="compositionally biased region" description="Polar residues" evidence="1">
    <location>
        <begin position="1"/>
        <end position="18"/>
    </location>
</feature>
<dbReference type="AlphaFoldDB" id="A0A067MIH8"/>
<dbReference type="InParanoid" id="A0A067MIH8"/>
<feature type="region of interest" description="Disordered" evidence="1">
    <location>
        <begin position="1"/>
        <end position="60"/>
    </location>
</feature>
<feature type="region of interest" description="Disordered" evidence="1">
    <location>
        <begin position="140"/>
        <end position="161"/>
    </location>
</feature>
<accession>A0A067MIH8</accession>
<feature type="compositionally biased region" description="Basic residues" evidence="1">
    <location>
        <begin position="26"/>
        <end position="35"/>
    </location>
</feature>
<evidence type="ECO:0000256" key="1">
    <source>
        <dbReference type="SAM" id="MobiDB-lite"/>
    </source>
</evidence>
<protein>
    <submittedName>
        <fullName evidence="2">Uncharacterized protein</fullName>
    </submittedName>
</protein>
<evidence type="ECO:0000313" key="3">
    <source>
        <dbReference type="Proteomes" id="UP000027195"/>
    </source>
</evidence>
<evidence type="ECO:0000313" key="2">
    <source>
        <dbReference type="EMBL" id="KDQ11341.1"/>
    </source>
</evidence>
<organism evidence="2 3">
    <name type="scientific">Botryobasidium botryosum (strain FD-172 SS1)</name>
    <dbReference type="NCBI Taxonomy" id="930990"/>
    <lineage>
        <taxon>Eukaryota</taxon>
        <taxon>Fungi</taxon>
        <taxon>Dikarya</taxon>
        <taxon>Basidiomycota</taxon>
        <taxon>Agaricomycotina</taxon>
        <taxon>Agaricomycetes</taxon>
        <taxon>Cantharellales</taxon>
        <taxon>Botryobasidiaceae</taxon>
        <taxon>Botryobasidium</taxon>
    </lineage>
</organism>
<gene>
    <name evidence="2" type="ORF">BOTBODRAFT_189891</name>
</gene>
<reference evidence="3" key="1">
    <citation type="journal article" date="2014" name="Proc. Natl. Acad. Sci. U.S.A.">
        <title>Extensive sampling of basidiomycete genomes demonstrates inadequacy of the white-rot/brown-rot paradigm for wood decay fungi.</title>
        <authorList>
            <person name="Riley R."/>
            <person name="Salamov A.A."/>
            <person name="Brown D.W."/>
            <person name="Nagy L.G."/>
            <person name="Floudas D."/>
            <person name="Held B.W."/>
            <person name="Levasseur A."/>
            <person name="Lombard V."/>
            <person name="Morin E."/>
            <person name="Otillar R."/>
            <person name="Lindquist E.A."/>
            <person name="Sun H."/>
            <person name="LaButti K.M."/>
            <person name="Schmutz J."/>
            <person name="Jabbour D."/>
            <person name="Luo H."/>
            <person name="Baker S.E."/>
            <person name="Pisabarro A.G."/>
            <person name="Walton J.D."/>
            <person name="Blanchette R.A."/>
            <person name="Henrissat B."/>
            <person name="Martin F."/>
            <person name="Cullen D."/>
            <person name="Hibbett D.S."/>
            <person name="Grigoriev I.V."/>
        </authorList>
    </citation>
    <scope>NUCLEOTIDE SEQUENCE [LARGE SCALE GENOMIC DNA]</scope>
    <source>
        <strain evidence="3">FD-172 SS1</strain>
    </source>
</reference>